<evidence type="ECO:0000313" key="2">
    <source>
        <dbReference type="Proteomes" id="UP000203219"/>
    </source>
</evidence>
<accession>A0A173GBU3</accession>
<evidence type="ECO:0000313" key="1">
    <source>
        <dbReference type="EMBL" id="ANH50786.1"/>
    </source>
</evidence>
<dbReference type="RefSeq" id="YP_009282184.1">
    <property type="nucleotide sequence ID" value="NC_031034.1"/>
</dbReference>
<name>A0A173GBU3_9CAUD</name>
<gene>
    <name evidence="1" type="ORF">SALINJAH_230</name>
</gene>
<sequence>MTIEERQQATEEVGRIVENIKRTKEQITEYEDMVFNTPDEIDLIGCARWLIDLRYQLKAEEEELENFLQDLY</sequence>
<dbReference type="KEGG" id="vg:29060037"/>
<dbReference type="Proteomes" id="UP000203219">
    <property type="component" value="Segment"/>
</dbReference>
<reference evidence="2" key="1">
    <citation type="submission" date="2016-04" db="EMBL/GenBank/DDBJ databases">
        <authorList>
            <person name="Adebesin M.O."/>
            <person name="Ahama K."/>
            <person name="Alekasir E.M."/>
            <person name="Ali S."/>
            <person name="Aligholizadeh E."/>
            <person name="Allison J.M."/>
            <person name="Alzaher A."/>
            <person name="Andaya C.D."/>
            <person name="Asfaw S."/>
            <person name="Bansal N."/>
            <person name="Beauchard M.A."/>
            <person name="Betancourt K.A."/>
            <person name="Bhatia B."/>
            <person name="Boretti N.A."/>
            <person name="Brondi J.N."/>
            <person name="Byrd C.E."/>
            <person name="Cao A."/>
            <person name="Cardosa E.A."/>
            <person name="Carter A."/>
            <person name="Chen S."/>
            <person name="Chen Y."/>
            <person name="Clara V.K."/>
            <person name="Cobuzzi M."/>
            <person name="Conn O.L."/>
            <person name="Crosby I.A."/>
            <person name="Daly S.B."/>
            <person name="Depaz I.X."/>
            <person name="Dhaurali S."/>
            <person name="Dowdy K.M."/>
            <person name="Edokobi N.B."/>
            <person name="Ekanayake A.B."/>
            <person name="Ekekwe S.O."/>
            <person name="Emond M.A."/>
            <person name="Endres L."/>
            <person name="Eng S."/>
            <person name="Felkoski S.A."/>
            <person name="Gant C.D."/>
            <person name="Gaskin B."/>
            <person name="Gondal S."/>
            <person name="Gutmann J."/>
            <person name="Ha T.-A."/>
            <person name="Habteyes H."/>
            <person name="Hariri O."/>
            <person name="Healey R.M."/>
            <person name="Heins J.L."/>
            <person name="Henderson A.L."/>
            <person name="Hernandez F.M."/>
            <person name="Hoang P.T."/>
            <person name="Hope K.T."/>
            <person name="Husna A."/>
            <person name="Hussain A."/>
            <person name="Imani O."/>
            <person name="Jackson N.L."/>
            <person name="Jacob V.M."/>
            <person name="Kang C."/>
            <person name="Kantov R.M."/>
            <person name="Kavuru S."/>
            <person name="Kerr M.S."/>
            <person name="Khan O.A."/>
            <person name="Khan T.M."/>
            <person name="King T."/>
            <person name="Kulkarni R."/>
            <person name="Li A."/>
            <person name="Maczka C."/>
            <person name="Maisonet E."/>
            <person name="Majethia P.M."/>
            <person name="Malik D.A."/>
            <person name="Mariam A."/>
            <person name="Marquess E.B."/>
            <person name="Mattison J."/>
            <person name="Mcdonald N."/>
            <person name="Mehr S."/>
            <person name="Mengers S.R."/>
            <person name="Michaels D.P."/>
            <person name="Mondal S."/>
            <person name="Monney D.B."/>
            <person name="Nakhleh S.I."/>
            <person name="Ndubuizu N.C."/>
            <person name="Nguyen A.H."/>
            <person name="Nguyen K.M."/>
            <person name="Nguyen M.T."/>
            <person name="Nicholas M.L."/>
            <person name="Nimalan J.P."/>
            <person name="O'Connell R.A."/>
            <person name="Odoi E."/>
            <person name="Ojo L."/>
            <person name="Okoye A.E."/>
            <person name="Olateru-Olagbegi O."/>
            <person name="Osei K.V."/>
            <person name="Osei-Tutu A."/>
            <person name="Palilla A.M."/>
            <person name="Pancholi S."/>
            <person name="Park J.H."/>
            <person name="Patel K."/>
            <person name="Patel P."/>
            <person name="Pennington E."/>
            <person name="Peterson R.E."/>
            <person name="Pon J."/>
            <person name="Pourkarim H."/>
            <person name="Reed M.L."/>
            <person name="Rottman V."/>
            <person name="Salazar J."/>
            <person name="Samet S."/>
            <person name="Sendze O."/>
            <person name="Stelmack M.A."/>
            <person name="Stinnett R."/>
            <person name="Tchouaga A.L."/>
            <person name="Thompson E.M."/>
            <person name="Tran N.G."/>
            <person name="Truong T."/>
            <person name="Udo J.A."/>
            <person name="Verona L.T."/>
            <person name="Vu T.-Q."/>
            <person name="Wade J."/>
            <person name="Wang N.Q."/>
            <person name="Waters Z.M."/>
            <person name="Wellman R.J."/>
            <person name="Woldegabreal S."/>
            <person name="Yee A.C."/>
            <person name="Yirefu M."/>
            <person name="Zahangir S."/>
            <person name="Zhai Y."/>
            <person name="Devine C.L."/>
            <person name="Liao K."/>
            <person name="Prasad P.K."/>
            <person name="Ruthenberg K.J."/>
            <person name="Shonk J.A."/>
            <person name="Way M."/>
            <person name="Yousufi H.K."/>
            <person name="Cao L."/>
            <person name="Fox J."/>
            <person name="Hobbs E."/>
            <person name="Kilic S."/>
            <person name="Nunn R."/>
            <person name="Patel R."/>
            <person name="Rubenstein M."/>
            <person name="Cresawn S.G."/>
            <person name="Russell D.A."/>
            <person name="Pope W.H."/>
            <person name="Jacobs-Sera D."/>
            <person name="Hendrix R.W."/>
            <person name="Hatfull G.F."/>
            <person name="Erill I."/>
            <person name="Caruso S.M."/>
        </authorList>
    </citation>
    <scope>NUCLEOTIDE SEQUENCE [LARGE SCALE GENOMIC DNA]</scope>
</reference>
<proteinExistence type="predicted"/>
<dbReference type="GeneID" id="29060037"/>
<protein>
    <submittedName>
        <fullName evidence="1">Uncharacterized protein</fullName>
    </submittedName>
</protein>
<dbReference type="EMBL" id="KX011169">
    <property type="protein sequence ID" value="ANH50786.1"/>
    <property type="molecule type" value="Genomic_DNA"/>
</dbReference>
<organism evidence="1 2">
    <name type="scientific">Bacillus phage SalinJah</name>
    <dbReference type="NCBI Taxonomy" id="1837830"/>
    <lineage>
        <taxon>Viruses</taxon>
        <taxon>Duplodnaviria</taxon>
        <taxon>Heunggongvirae</taxon>
        <taxon>Uroviricota</taxon>
        <taxon>Caudoviricetes</taxon>
        <taxon>Herelleviridae</taxon>
        <taxon>Bastillevirinae</taxon>
        <taxon>Wphvirus</taxon>
        <taxon>Wphvirus BPS13</taxon>
    </lineage>
</organism>